<feature type="compositionally biased region" description="Basic residues" evidence="1">
    <location>
        <begin position="310"/>
        <end position="331"/>
    </location>
</feature>
<accession>Q24CC7</accession>
<dbReference type="Proteomes" id="UP000009168">
    <property type="component" value="Unassembled WGS sequence"/>
</dbReference>
<feature type="compositionally biased region" description="Basic and acidic residues" evidence="1">
    <location>
        <begin position="277"/>
        <end position="288"/>
    </location>
</feature>
<evidence type="ECO:0000313" key="3">
    <source>
        <dbReference type="Proteomes" id="UP000009168"/>
    </source>
</evidence>
<keyword evidence="3" id="KW-1185">Reference proteome</keyword>
<feature type="region of interest" description="Disordered" evidence="1">
    <location>
        <begin position="667"/>
        <end position="772"/>
    </location>
</feature>
<feature type="compositionally biased region" description="Basic and acidic residues" evidence="1">
    <location>
        <begin position="921"/>
        <end position="934"/>
    </location>
</feature>
<reference evidence="3" key="1">
    <citation type="journal article" date="2006" name="PLoS Biol.">
        <title>Macronuclear genome sequence of the ciliate Tetrahymena thermophila, a model eukaryote.</title>
        <authorList>
            <person name="Eisen J.A."/>
            <person name="Coyne R.S."/>
            <person name="Wu M."/>
            <person name="Wu D."/>
            <person name="Thiagarajan M."/>
            <person name="Wortman J.R."/>
            <person name="Badger J.H."/>
            <person name="Ren Q."/>
            <person name="Amedeo P."/>
            <person name="Jones K.M."/>
            <person name="Tallon L.J."/>
            <person name="Delcher A.L."/>
            <person name="Salzberg S.L."/>
            <person name="Silva J.C."/>
            <person name="Haas B.J."/>
            <person name="Majoros W.H."/>
            <person name="Farzad M."/>
            <person name="Carlton J.M."/>
            <person name="Smith R.K. Jr."/>
            <person name="Garg J."/>
            <person name="Pearlman R.E."/>
            <person name="Karrer K.M."/>
            <person name="Sun L."/>
            <person name="Manning G."/>
            <person name="Elde N.C."/>
            <person name="Turkewitz A.P."/>
            <person name="Asai D.J."/>
            <person name="Wilkes D.E."/>
            <person name="Wang Y."/>
            <person name="Cai H."/>
            <person name="Collins K."/>
            <person name="Stewart B.A."/>
            <person name="Lee S.R."/>
            <person name="Wilamowska K."/>
            <person name="Weinberg Z."/>
            <person name="Ruzzo W.L."/>
            <person name="Wloga D."/>
            <person name="Gaertig J."/>
            <person name="Frankel J."/>
            <person name="Tsao C.-C."/>
            <person name="Gorovsky M.A."/>
            <person name="Keeling P.J."/>
            <person name="Waller R.F."/>
            <person name="Patron N.J."/>
            <person name="Cherry J.M."/>
            <person name="Stover N.A."/>
            <person name="Krieger C.J."/>
            <person name="del Toro C."/>
            <person name="Ryder H.F."/>
            <person name="Williamson S.C."/>
            <person name="Barbeau R.A."/>
            <person name="Hamilton E.P."/>
            <person name="Orias E."/>
        </authorList>
    </citation>
    <scope>NUCLEOTIDE SEQUENCE [LARGE SCALE GENOMIC DNA]</scope>
    <source>
        <strain evidence="3">SB210</strain>
    </source>
</reference>
<evidence type="ECO:0000256" key="1">
    <source>
        <dbReference type="SAM" id="MobiDB-lite"/>
    </source>
</evidence>
<feature type="compositionally biased region" description="Pro residues" evidence="1">
    <location>
        <begin position="1377"/>
        <end position="1405"/>
    </location>
</feature>
<gene>
    <name evidence="2" type="ORF">TTHERM_01079240</name>
</gene>
<feature type="compositionally biased region" description="Acidic residues" evidence="1">
    <location>
        <begin position="166"/>
        <end position="185"/>
    </location>
</feature>
<feature type="region of interest" description="Disordered" evidence="1">
    <location>
        <begin position="128"/>
        <end position="354"/>
    </location>
</feature>
<dbReference type="GeneID" id="7826374"/>
<feature type="compositionally biased region" description="Low complexity" evidence="1">
    <location>
        <begin position="33"/>
        <end position="47"/>
    </location>
</feature>
<dbReference type="InParanoid" id="Q24CC7"/>
<organism evidence="2 3">
    <name type="scientific">Tetrahymena thermophila (strain SB210)</name>
    <dbReference type="NCBI Taxonomy" id="312017"/>
    <lineage>
        <taxon>Eukaryota</taxon>
        <taxon>Sar</taxon>
        <taxon>Alveolata</taxon>
        <taxon>Ciliophora</taxon>
        <taxon>Intramacronucleata</taxon>
        <taxon>Oligohymenophorea</taxon>
        <taxon>Hymenostomatida</taxon>
        <taxon>Tetrahymenina</taxon>
        <taxon>Tetrahymenidae</taxon>
        <taxon>Tetrahymena</taxon>
    </lineage>
</organism>
<feature type="compositionally biased region" description="Polar residues" evidence="1">
    <location>
        <begin position="19"/>
        <end position="32"/>
    </location>
</feature>
<dbReference type="RefSeq" id="XP_001025692.1">
    <property type="nucleotide sequence ID" value="XM_001025692.2"/>
</dbReference>
<feature type="compositionally biased region" description="Polar residues" evidence="1">
    <location>
        <begin position="894"/>
        <end position="903"/>
    </location>
</feature>
<feature type="compositionally biased region" description="Low complexity" evidence="1">
    <location>
        <begin position="801"/>
        <end position="826"/>
    </location>
</feature>
<dbReference type="HOGENOM" id="CLU_254075_0_0_1"/>
<feature type="compositionally biased region" description="Low complexity" evidence="1">
    <location>
        <begin position="1"/>
        <end position="14"/>
    </location>
</feature>
<feature type="region of interest" description="Disordered" evidence="1">
    <location>
        <begin position="894"/>
        <end position="1021"/>
    </location>
</feature>
<protein>
    <submittedName>
        <fullName evidence="2">Uncharacterized protein</fullName>
    </submittedName>
</protein>
<feature type="compositionally biased region" description="Basic and acidic residues" evidence="1">
    <location>
        <begin position="204"/>
        <end position="218"/>
    </location>
</feature>
<dbReference type="EMBL" id="GG662371">
    <property type="protein sequence ID" value="EAS05447.1"/>
    <property type="molecule type" value="Genomic_DNA"/>
</dbReference>
<feature type="region of interest" description="Disordered" evidence="1">
    <location>
        <begin position="1"/>
        <end position="47"/>
    </location>
</feature>
<feature type="compositionally biased region" description="Low complexity" evidence="1">
    <location>
        <begin position="993"/>
        <end position="1021"/>
    </location>
</feature>
<feature type="compositionally biased region" description="Low complexity" evidence="1">
    <location>
        <begin position="957"/>
        <end position="979"/>
    </location>
</feature>
<feature type="compositionally biased region" description="Low complexity" evidence="1">
    <location>
        <begin position="850"/>
        <end position="861"/>
    </location>
</feature>
<feature type="region of interest" description="Disordered" evidence="1">
    <location>
        <begin position="791"/>
        <end position="826"/>
    </location>
</feature>
<sequence>MNTTQQTNSKSSTQRQRHPSQTEGNLCQVNSTQSEKQNSQQQQQSNFEQQYQQYKMFAEQENQNTFEITKILKQNINRFYKINKIDLAEQAKTNKQSNQIVSFLDKFSTKTKYQQNLNYMMYEEATSGEESPKYNFTNSSDDSYQDNRRSDDENEFSNSSDKSYDSSDDEDNESDDSEDNSDDDSYSERESSKSSNNRKKHKKNDQMEDENQRSDKQSKKINRHHSDEEDSSEFQNRDNMERKNKSQNMKDEKEEHLLEQEYPEQGNLLYQLQSKMALEKKNMQKDRQNSSSSSRERKKKIQKASDSKKKGIQKGKHKKKHRDSPNRKKSKKYSEKQKSILRKKLNHDNGNNYKGSKDVASLEDIYLNFFDFHSYDIVSSLKEAELYPDIPKIYIEDPQNECDEHEIYKIVISLSKLDTSAVKNKKKVRNFSIIYVENVKVLIFDFYRKSTSIIVSKHLLDLPTKNNRNLLPKSLKFKWALDKRANPEYLKSYYACIFRNIPKFTAQQISQFILNKHPHLKLKCVEEPTYIKNQNCTIAQFETVEDCEYACTVFHKQNWLNPKYKVKCNIHPKCSFQRNQQAKDDKNKIFFVQSNVLKRCKLFKCRMKKEWFEDQILPPQIKQEEITYKNSLLRFQKIKLPNSFISSDDLSDEESFQEYRFLYQENTNKSNKQNKNNNNQNSNNNNNINNNFNSQYLNSNNNGSNNNNSNNNNSNQNANLTSNASNNNNNHQGSSRFHSNNGNSNNNNNNTISSQQNSQNVNSGNKQQDNDPLSILRQSSQMNSNAYQMNNMRTGQDNRKSNNNNNSNYNEEKQNQNQQKSKGMSNVKLNDILKNSSGIIGMQYQEDMQQSKQSSSSMLQSTNDSHSCQNREEEAQNDIGITSTMHSSRAMNIYGSNQSSSKSNRMDRDKDANSQKQGQKRQTDSKSQQDDKSHKNSGKQNIQQFEQIKKISKTETQSNSKFQNSSQQQGQSQQIQVNQILTNSSSIPPNPIQLPNSQSQQTSNQPPQYPNTQQSQQQQVIQNPTAIQPISQQAQQIQIGSQVTPTALPQNANQQQMQQIPAILLQPQQIQNQIPNRNQIIPQQFPQQPNQPPIMVMGQIQPVQQQNQIMQPLIPGQVQGQAQQTQQAYPGSQVLPQQVQVNQFMPGQAGQMPMQQQIFQGMVQQIPNPQGSAIIQPQPVPYGMIQNPQTGQVIPAIVQQVQPNMVQQPQIVMGQQPMYGQAHGYRMQGGQIQMQNQQIVQQIPPHQMMQAKQPQALVYGQPGPQAVVFAQPPQQIIHHHPHMAVVNQNMIQQPGQIIQQAQNSSLGIPQQIPIIQQYPNQVGVIQGVQPIINPSDQQVKSAIAQPTQILDDKTRQQEEKRLQLLKEIINPSNQHAPQPPQEQAPNTPSTPPTPPSPPTPPPEPM</sequence>
<feature type="compositionally biased region" description="Basic and acidic residues" evidence="1">
    <location>
        <begin position="904"/>
        <end position="913"/>
    </location>
</feature>
<feature type="region of interest" description="Disordered" evidence="1">
    <location>
        <begin position="1367"/>
        <end position="1405"/>
    </location>
</feature>
<name>Q24CC7_TETTS</name>
<feature type="compositionally biased region" description="Low complexity" evidence="1">
    <location>
        <begin position="667"/>
        <end position="767"/>
    </location>
</feature>
<feature type="compositionally biased region" description="Basic and acidic residues" evidence="1">
    <location>
        <begin position="235"/>
        <end position="259"/>
    </location>
</feature>
<evidence type="ECO:0000313" key="2">
    <source>
        <dbReference type="EMBL" id="EAS05447.1"/>
    </source>
</evidence>
<dbReference type="STRING" id="312017.Q24CC7"/>
<feature type="region of interest" description="Disordered" evidence="1">
    <location>
        <begin position="846"/>
        <end position="878"/>
    </location>
</feature>
<dbReference type="KEGG" id="tet:TTHERM_01079240"/>
<proteinExistence type="predicted"/>